<dbReference type="Pfam" id="PF12363">
    <property type="entry name" value="Phage_TAC_12"/>
    <property type="match status" value="1"/>
</dbReference>
<name>A0ABD7TRT5_9STAP</name>
<dbReference type="EMBL" id="CP094809">
    <property type="protein sequence ID" value="UXU56811.1"/>
    <property type="molecule type" value="Genomic_DNA"/>
</dbReference>
<dbReference type="InterPro" id="IPR024410">
    <property type="entry name" value="Phage_TAC_12"/>
</dbReference>
<accession>A0ABD7TRT5</accession>
<dbReference type="Proteomes" id="UP001065705">
    <property type="component" value="Chromosome"/>
</dbReference>
<evidence type="ECO:0000313" key="2">
    <source>
        <dbReference type="Proteomes" id="UP001065705"/>
    </source>
</evidence>
<dbReference type="PIRSF" id="PIRSF024865">
    <property type="entry name" value="UCP024865"/>
    <property type="match status" value="1"/>
</dbReference>
<proteinExistence type="predicted"/>
<dbReference type="AlphaFoldDB" id="A0ABD7TRT5"/>
<gene>
    <name evidence="1" type="ORF">MUA95_09615</name>
</gene>
<organism evidence="1 2">
    <name type="scientific">Staphylococcus agnetis</name>
    <dbReference type="NCBI Taxonomy" id="985762"/>
    <lineage>
        <taxon>Bacteria</taxon>
        <taxon>Bacillati</taxon>
        <taxon>Bacillota</taxon>
        <taxon>Bacilli</taxon>
        <taxon>Bacillales</taxon>
        <taxon>Staphylococcaceae</taxon>
        <taxon>Staphylococcus</taxon>
    </lineage>
</organism>
<sequence length="167" mass="19110">MTELNPITTLTIHGQEVEAKATFFFDKVAKKFEQEKEDSDGKKVKTPGFNVIYNGILERDTDSIADFWECATAYLGKNAPSRDEIETALFDVIEKKQDTIELLQGALDVLNNSGFFKQKSRQFWSQLNAGVKMVKENDKELTKAGVEYMKDNYKEIMNEEPYSTTQK</sequence>
<reference evidence="1" key="1">
    <citation type="submission" date="2022-03" db="EMBL/GenBank/DDBJ databases">
        <title>Comparative Genomics of East African Camel-Associated Staphylococcaceae spp.: Diversity and Inheritance of Traits Involved in Host-Pathogen Interactions.</title>
        <authorList>
            <person name="Akarsu H."/>
            <person name="Liljander A."/>
            <person name="Younan M."/>
            <person name="Brodard I."/>
            <person name="Glucks I."/>
            <person name="Labroussaa F."/>
            <person name="Overesch G."/>
            <person name="Kuhnert P."/>
            <person name="Perreten V."/>
            <person name="Drexler J.F."/>
            <person name="Corman V.M."/>
            <person name="Falquet L."/>
            <person name="Jores J."/>
        </authorList>
    </citation>
    <scope>NUCLEOTIDE SEQUENCE</scope>
    <source>
        <strain evidence="1">IVB6197</strain>
    </source>
</reference>
<dbReference type="RefSeq" id="WP_262626252.1">
    <property type="nucleotide sequence ID" value="NZ_CP094809.1"/>
</dbReference>
<protein>
    <submittedName>
        <fullName evidence="1">Tail assembly chaperone</fullName>
    </submittedName>
</protein>
<evidence type="ECO:0000313" key="1">
    <source>
        <dbReference type="EMBL" id="UXU56811.1"/>
    </source>
</evidence>